<dbReference type="InterPro" id="IPR052164">
    <property type="entry name" value="Anthracycline_SecMetBiosynth"/>
</dbReference>
<protein>
    <recommendedName>
        <fullName evidence="1">VOC domain-containing protein</fullName>
    </recommendedName>
</protein>
<keyword evidence="3" id="KW-1185">Reference proteome</keyword>
<dbReference type="Proteomes" id="UP000184363">
    <property type="component" value="Unassembled WGS sequence"/>
</dbReference>
<dbReference type="InterPro" id="IPR004360">
    <property type="entry name" value="Glyas_Fos-R_dOase_dom"/>
</dbReference>
<dbReference type="Gene3D" id="3.10.180.10">
    <property type="entry name" value="2,3-Dihydroxybiphenyl 1,2-Dioxygenase, domain 1"/>
    <property type="match status" value="1"/>
</dbReference>
<evidence type="ECO:0000313" key="2">
    <source>
        <dbReference type="EMBL" id="SHL38543.1"/>
    </source>
</evidence>
<dbReference type="PANTHER" id="PTHR33993:SF14">
    <property type="entry name" value="GB|AAF24581.1"/>
    <property type="match status" value="1"/>
</dbReference>
<feature type="domain" description="VOC" evidence="1">
    <location>
        <begin position="3"/>
        <end position="111"/>
    </location>
</feature>
<name>A0A1M7A7A1_PSETH</name>
<gene>
    <name evidence="2" type="ORF">SAMN05443637_12655</name>
</gene>
<dbReference type="InterPro" id="IPR029068">
    <property type="entry name" value="Glyas_Bleomycin-R_OHBP_Dase"/>
</dbReference>
<sequence length="119" mass="12514">MIIGTHAVVFAADPDRARSFFRDVLGLPHVDAGEGWLIFRMPPAEVGVHPAEPDAAGAHELYLMCDDIAATVAELTAKGAEFSAGGIVDAGFGRVAHLIIPGGGRLGIYEPRHPVAFDL</sequence>
<dbReference type="SUPFAM" id="SSF54593">
    <property type="entry name" value="Glyoxalase/Bleomycin resistance protein/Dihydroxybiphenyl dioxygenase"/>
    <property type="match status" value="1"/>
</dbReference>
<accession>A0A1M7A7A1</accession>
<dbReference type="RefSeq" id="WP_073460131.1">
    <property type="nucleotide sequence ID" value="NZ_CALGVN010000049.1"/>
</dbReference>
<dbReference type="InterPro" id="IPR037523">
    <property type="entry name" value="VOC_core"/>
</dbReference>
<dbReference type="AlphaFoldDB" id="A0A1M7A7A1"/>
<dbReference type="PANTHER" id="PTHR33993">
    <property type="entry name" value="GLYOXALASE-RELATED"/>
    <property type="match status" value="1"/>
</dbReference>
<organism evidence="2 3">
    <name type="scientific">Pseudonocardia thermophila</name>
    <dbReference type="NCBI Taxonomy" id="1848"/>
    <lineage>
        <taxon>Bacteria</taxon>
        <taxon>Bacillati</taxon>
        <taxon>Actinomycetota</taxon>
        <taxon>Actinomycetes</taxon>
        <taxon>Pseudonocardiales</taxon>
        <taxon>Pseudonocardiaceae</taxon>
        <taxon>Pseudonocardia</taxon>
    </lineage>
</organism>
<evidence type="ECO:0000259" key="1">
    <source>
        <dbReference type="PROSITE" id="PS51819"/>
    </source>
</evidence>
<proteinExistence type="predicted"/>
<dbReference type="EMBL" id="FRAP01000026">
    <property type="protein sequence ID" value="SHL38543.1"/>
    <property type="molecule type" value="Genomic_DNA"/>
</dbReference>
<dbReference type="Pfam" id="PF00903">
    <property type="entry name" value="Glyoxalase"/>
    <property type="match status" value="1"/>
</dbReference>
<evidence type="ECO:0000313" key="3">
    <source>
        <dbReference type="Proteomes" id="UP000184363"/>
    </source>
</evidence>
<dbReference type="STRING" id="1848.SAMN05443637_12655"/>
<dbReference type="OrthoDB" id="2611891at2"/>
<dbReference type="PROSITE" id="PS51819">
    <property type="entry name" value="VOC"/>
    <property type="match status" value="1"/>
</dbReference>
<reference evidence="2 3" key="1">
    <citation type="submission" date="2016-11" db="EMBL/GenBank/DDBJ databases">
        <authorList>
            <person name="Jaros S."/>
            <person name="Januszkiewicz K."/>
            <person name="Wedrychowicz H."/>
        </authorList>
    </citation>
    <scope>NUCLEOTIDE SEQUENCE [LARGE SCALE GENOMIC DNA]</scope>
    <source>
        <strain evidence="2 3">DSM 43832</strain>
    </source>
</reference>